<comment type="caution">
    <text evidence="1">The sequence shown here is derived from an EMBL/GenBank/DDBJ whole genome shotgun (WGS) entry which is preliminary data.</text>
</comment>
<reference evidence="1 2" key="1">
    <citation type="submission" date="2023-03" db="EMBL/GenBank/DDBJ databases">
        <title>Host association and intracellularity evolved multiple times independently in the Rickettsiales.</title>
        <authorList>
            <person name="Castelli M."/>
            <person name="Nardi T."/>
            <person name="Gammuto L."/>
            <person name="Bellinzona G."/>
            <person name="Sabaneyeva E."/>
            <person name="Potekhin A."/>
            <person name="Serra V."/>
            <person name="Petroni G."/>
            <person name="Sassera D."/>
        </authorList>
    </citation>
    <scope>NUCLEOTIDE SEQUENCE [LARGE SCALE GENOMIC DNA]</scope>
    <source>
        <strain evidence="1 2">Sr 2-6</strain>
    </source>
</reference>
<accession>A0ABU5NBM7</accession>
<gene>
    <name evidence="1" type="ORF">Megvenef_00507</name>
</gene>
<evidence type="ECO:0000313" key="1">
    <source>
        <dbReference type="EMBL" id="MEA0970541.1"/>
    </source>
</evidence>
<sequence>MSIREYNLWTLTELRQDDPREYLDVIIQNAKFDKVQAIQYQGDTVFVISKNQYEKFKSI</sequence>
<evidence type="ECO:0000313" key="2">
    <source>
        <dbReference type="Proteomes" id="UP001291687"/>
    </source>
</evidence>
<organism evidence="1 2">
    <name type="scientific">Candidatus Megaera venefica</name>
    <dbReference type="NCBI Taxonomy" id="2055910"/>
    <lineage>
        <taxon>Bacteria</taxon>
        <taxon>Pseudomonadati</taxon>
        <taxon>Pseudomonadota</taxon>
        <taxon>Alphaproteobacteria</taxon>
        <taxon>Rickettsiales</taxon>
        <taxon>Rickettsiaceae</taxon>
        <taxon>Candidatus Megaera</taxon>
    </lineage>
</organism>
<evidence type="ECO:0008006" key="3">
    <source>
        <dbReference type="Google" id="ProtNLM"/>
    </source>
</evidence>
<protein>
    <recommendedName>
        <fullName evidence="3">Type II toxin-antitoxin system Phd/YefM family antitoxin</fullName>
    </recommendedName>
</protein>
<keyword evidence="2" id="KW-1185">Reference proteome</keyword>
<name>A0ABU5NBM7_9RICK</name>
<dbReference type="EMBL" id="JARJFB010000025">
    <property type="protein sequence ID" value="MEA0970541.1"/>
    <property type="molecule type" value="Genomic_DNA"/>
</dbReference>
<dbReference type="RefSeq" id="WP_322776443.1">
    <property type="nucleotide sequence ID" value="NZ_JARJFB010000025.1"/>
</dbReference>
<proteinExistence type="predicted"/>
<dbReference type="Proteomes" id="UP001291687">
    <property type="component" value="Unassembled WGS sequence"/>
</dbReference>